<sequence>MQPTLSTLNLIKTADYIRSLQLDNGAILWNLNDKLDPWDHVEAAMGLTVAGMHTQAQKAYQWLADNQLPDGSWHAAYYFGNNSCTPTAPTGKETNFIAYVATGVWHYFLTTNDRNFLLRFFPVMQRAIDFVLQFQHPEGEISWAVDAHNKPEPDALLTACASIARSLEYGIQAAQTLGRPYAHWQQAWHKLSQAILHKPQRFDRTWESKKRFAMDWYYPVLAGLYSSEDAAHRLEHRWREFVEPELGCRCVSDEPWVTMAETSELVMALVMAQRPVKAQALFATLAQWQQADGGYVTGYVFRDKTVWPEDKTSWTAGAVLLAADALYHLTPAANIFTREAFAWQACQA</sequence>
<proteinExistence type="predicted"/>
<dbReference type="InterPro" id="IPR012341">
    <property type="entry name" value="6hp_glycosidase-like_sf"/>
</dbReference>
<reference evidence="1 2" key="1">
    <citation type="journal article" date="2022" name="IScience">
        <title>An ultrasensitive nanofiber-based assay for enzymatic hydrolysis and deep-sea microbial degradation of cellulose.</title>
        <authorList>
            <person name="Tsudome M."/>
            <person name="Tachioka M."/>
            <person name="Miyazaki M."/>
            <person name="Uchimura K."/>
            <person name="Tsuda M."/>
            <person name="Takaki Y."/>
            <person name="Deguchi S."/>
        </authorList>
    </citation>
    <scope>NUCLEOTIDE SEQUENCE [LARGE SCALE GENOMIC DNA]</scope>
    <source>
        <strain evidence="1 2">GE09</strain>
    </source>
</reference>
<dbReference type="AlphaFoldDB" id="A0AAN2BL73"/>
<dbReference type="Proteomes" id="UP001320119">
    <property type="component" value="Chromosome"/>
</dbReference>
<protein>
    <recommendedName>
        <fullName evidence="3">Prenyltransferase</fullName>
    </recommendedName>
</protein>
<dbReference type="RefSeq" id="WP_236983243.1">
    <property type="nucleotide sequence ID" value="NZ_AP023086.1"/>
</dbReference>
<dbReference type="KEGG" id="marq:MARGE09_P2916"/>
<evidence type="ECO:0000313" key="1">
    <source>
        <dbReference type="EMBL" id="BCD98715.1"/>
    </source>
</evidence>
<dbReference type="EMBL" id="AP023086">
    <property type="protein sequence ID" value="BCD98715.1"/>
    <property type="molecule type" value="Genomic_DNA"/>
</dbReference>
<dbReference type="InterPro" id="IPR008928">
    <property type="entry name" value="6-hairpin_glycosidase_sf"/>
</dbReference>
<dbReference type="Gene3D" id="1.50.10.10">
    <property type="match status" value="1"/>
</dbReference>
<organism evidence="1 2">
    <name type="scientific">Marinagarivorans cellulosilyticus</name>
    <dbReference type="NCBI Taxonomy" id="2721545"/>
    <lineage>
        <taxon>Bacteria</taxon>
        <taxon>Pseudomonadati</taxon>
        <taxon>Pseudomonadota</taxon>
        <taxon>Gammaproteobacteria</taxon>
        <taxon>Cellvibrionales</taxon>
        <taxon>Cellvibrionaceae</taxon>
        <taxon>Marinagarivorans</taxon>
    </lineage>
</organism>
<evidence type="ECO:0000313" key="2">
    <source>
        <dbReference type="Proteomes" id="UP001320119"/>
    </source>
</evidence>
<gene>
    <name evidence="1" type="ORF">MARGE09_P2916</name>
</gene>
<dbReference type="GO" id="GO:0005975">
    <property type="term" value="P:carbohydrate metabolic process"/>
    <property type="evidence" value="ECO:0007669"/>
    <property type="project" value="InterPro"/>
</dbReference>
<dbReference type="SUPFAM" id="SSF48208">
    <property type="entry name" value="Six-hairpin glycosidases"/>
    <property type="match status" value="1"/>
</dbReference>
<accession>A0AAN2BL73</accession>
<name>A0AAN2BL73_9GAMM</name>
<keyword evidence="2" id="KW-1185">Reference proteome</keyword>
<evidence type="ECO:0008006" key="3">
    <source>
        <dbReference type="Google" id="ProtNLM"/>
    </source>
</evidence>